<dbReference type="SUPFAM" id="SSF51905">
    <property type="entry name" value="FAD/NAD(P)-binding domain"/>
    <property type="match status" value="2"/>
</dbReference>
<comment type="cofactor">
    <cofactor evidence="1">
        <name>FAD</name>
        <dbReference type="ChEBI" id="CHEBI:57692"/>
    </cofactor>
</comment>
<name>A0A543DR89_9PSEU</name>
<dbReference type="Proteomes" id="UP000315677">
    <property type="component" value="Unassembled WGS sequence"/>
</dbReference>
<dbReference type="GO" id="GO:0016651">
    <property type="term" value="F:oxidoreductase activity, acting on NAD(P)H"/>
    <property type="evidence" value="ECO:0007669"/>
    <property type="project" value="TreeGrafter"/>
</dbReference>
<keyword evidence="8" id="KW-1185">Reference proteome</keyword>
<keyword evidence="2" id="KW-0285">Flavoprotein</keyword>
<dbReference type="GO" id="GO:0005737">
    <property type="term" value="C:cytoplasm"/>
    <property type="evidence" value="ECO:0007669"/>
    <property type="project" value="TreeGrafter"/>
</dbReference>
<dbReference type="PRINTS" id="PR00411">
    <property type="entry name" value="PNDRDTASEI"/>
</dbReference>
<dbReference type="Pfam" id="PF14759">
    <property type="entry name" value="Reductase_C"/>
    <property type="match status" value="1"/>
</dbReference>
<dbReference type="Gene3D" id="3.30.390.30">
    <property type="match status" value="1"/>
</dbReference>
<dbReference type="SUPFAM" id="SSF55424">
    <property type="entry name" value="FAD/NAD-linked reductases, dimerisation (C-terminal) domain"/>
    <property type="match status" value="1"/>
</dbReference>
<feature type="domain" description="Reductase C-terminal" evidence="6">
    <location>
        <begin position="323"/>
        <end position="386"/>
    </location>
</feature>
<dbReference type="PRINTS" id="PR00368">
    <property type="entry name" value="FADPNR"/>
</dbReference>
<evidence type="ECO:0000313" key="8">
    <source>
        <dbReference type="Proteomes" id="UP000315677"/>
    </source>
</evidence>
<dbReference type="InterPro" id="IPR016156">
    <property type="entry name" value="FAD/NAD-linked_Rdtase_dimer_sf"/>
</dbReference>
<dbReference type="EMBL" id="VFPA01000002">
    <property type="protein sequence ID" value="TQM11838.1"/>
    <property type="molecule type" value="Genomic_DNA"/>
</dbReference>
<evidence type="ECO:0000259" key="6">
    <source>
        <dbReference type="Pfam" id="PF14759"/>
    </source>
</evidence>
<dbReference type="AlphaFoldDB" id="A0A543DR89"/>
<evidence type="ECO:0000256" key="2">
    <source>
        <dbReference type="ARBA" id="ARBA00022630"/>
    </source>
</evidence>
<dbReference type="PANTHER" id="PTHR43557">
    <property type="entry name" value="APOPTOSIS-INDUCING FACTOR 1"/>
    <property type="match status" value="1"/>
</dbReference>
<proteinExistence type="predicted"/>
<dbReference type="InterPro" id="IPR036188">
    <property type="entry name" value="FAD/NAD-bd_sf"/>
</dbReference>
<dbReference type="Pfam" id="PF07992">
    <property type="entry name" value="Pyr_redox_2"/>
    <property type="match status" value="1"/>
</dbReference>
<evidence type="ECO:0000313" key="7">
    <source>
        <dbReference type="EMBL" id="TQM11838.1"/>
    </source>
</evidence>
<keyword evidence="4" id="KW-0560">Oxidoreductase</keyword>
<protein>
    <submittedName>
        <fullName evidence="7">NADPH-dependent 2,4-dienoyl-CoA reductase/sulfur reductase-like enzyme</fullName>
    </submittedName>
</protein>
<dbReference type="Gene3D" id="3.50.50.60">
    <property type="entry name" value="FAD/NAD(P)-binding domain"/>
    <property type="match status" value="2"/>
</dbReference>
<evidence type="ECO:0000256" key="3">
    <source>
        <dbReference type="ARBA" id="ARBA00022827"/>
    </source>
</evidence>
<dbReference type="InterPro" id="IPR023753">
    <property type="entry name" value="FAD/NAD-binding_dom"/>
</dbReference>
<evidence type="ECO:0000259" key="5">
    <source>
        <dbReference type="Pfam" id="PF07992"/>
    </source>
</evidence>
<dbReference type="InterPro" id="IPR050446">
    <property type="entry name" value="FAD-oxidoreductase/Apoptosis"/>
</dbReference>
<keyword evidence="3" id="KW-0274">FAD</keyword>
<evidence type="ECO:0000256" key="4">
    <source>
        <dbReference type="ARBA" id="ARBA00023002"/>
    </source>
</evidence>
<feature type="domain" description="FAD/NAD(P)-binding" evidence="5">
    <location>
        <begin position="9"/>
        <end position="302"/>
    </location>
</feature>
<gene>
    <name evidence="7" type="ORF">FB558_4410</name>
</gene>
<comment type="caution">
    <text evidence="7">The sequence shown here is derived from an EMBL/GenBank/DDBJ whole genome shotgun (WGS) entry which is preliminary data.</text>
</comment>
<accession>A0A543DR89</accession>
<organism evidence="7 8">
    <name type="scientific">Pseudonocardia kunmingensis</name>
    <dbReference type="NCBI Taxonomy" id="630975"/>
    <lineage>
        <taxon>Bacteria</taxon>
        <taxon>Bacillati</taxon>
        <taxon>Actinomycetota</taxon>
        <taxon>Actinomycetes</taxon>
        <taxon>Pseudonocardiales</taxon>
        <taxon>Pseudonocardiaceae</taxon>
        <taxon>Pseudonocardia</taxon>
    </lineage>
</organism>
<dbReference type="PANTHER" id="PTHR43557:SF2">
    <property type="entry name" value="RIESKE DOMAIN-CONTAINING PROTEIN-RELATED"/>
    <property type="match status" value="1"/>
</dbReference>
<reference evidence="7 8" key="1">
    <citation type="submission" date="2019-06" db="EMBL/GenBank/DDBJ databases">
        <title>Sequencing the genomes of 1000 actinobacteria strains.</title>
        <authorList>
            <person name="Klenk H.-P."/>
        </authorList>
    </citation>
    <scope>NUCLEOTIDE SEQUENCE [LARGE SCALE GENOMIC DNA]</scope>
    <source>
        <strain evidence="7 8">DSM 45301</strain>
    </source>
</reference>
<sequence>MTGAALRCVVVVGGSLAGLGAARALREQGYDGRVVVVGEEDRLPYDRPPLSKDFLAGTVDLDDLVLTTAEDAELDLEWRLGEAAVGLDRGARAVVLASGREVPADGVVVATGARARELPGARPAGVHTLRTVEDAVALRRDLVPGARLVVIGGGFVGAEVASTARGLGVEVTVVESDPVPLGRVLGADLAQVCTGLHADHGVRLLTGEVVTGLGGDGRVREVQLAGGRTEAADVVVVGIGAIPNVEWLAGSGVEHDHRGVRTDAAGATNVAHVVATGDCAFSHCAYAGTRRRHEHWTHAVQQPGAAVASLLGRDPAARPAAPYFWSDQYGARLQFAGHRRPDDPVEVLEGDLTDRRFVAGYRRDGDLVAVFAMNQPKLFGKWRRQLVPRPATTAA</sequence>
<evidence type="ECO:0000256" key="1">
    <source>
        <dbReference type="ARBA" id="ARBA00001974"/>
    </source>
</evidence>
<dbReference type="InterPro" id="IPR028202">
    <property type="entry name" value="Reductase_C"/>
</dbReference>